<sequence>MDKSALVNQTSRFLDYLRSENIQVDFAALIPEHTLFRHDSYALVISSSSLANTPGRTRTIVDSWFAFTTLDERKSAAIMTFRVFVTVDEAMHHISEQDVTEFVIPIIEPVHV</sequence>
<dbReference type="AlphaFoldDB" id="A0A7L5DMV9"/>
<accession>A0A7L5DMV9</accession>
<organism evidence="1 2">
    <name type="scientific">Spirosoma rhododendri</name>
    <dbReference type="NCBI Taxonomy" id="2728024"/>
    <lineage>
        <taxon>Bacteria</taxon>
        <taxon>Pseudomonadati</taxon>
        <taxon>Bacteroidota</taxon>
        <taxon>Cytophagia</taxon>
        <taxon>Cytophagales</taxon>
        <taxon>Cytophagaceae</taxon>
        <taxon>Spirosoma</taxon>
    </lineage>
</organism>
<dbReference type="EMBL" id="CP051677">
    <property type="protein sequence ID" value="QJD78553.1"/>
    <property type="molecule type" value="Genomic_DNA"/>
</dbReference>
<name>A0A7L5DMV9_9BACT</name>
<dbReference type="KEGG" id="srho:HH216_09045"/>
<gene>
    <name evidence="1" type="ORF">HH216_09045</name>
</gene>
<dbReference type="RefSeq" id="WP_169550521.1">
    <property type="nucleotide sequence ID" value="NZ_CP051677.1"/>
</dbReference>
<evidence type="ECO:0000313" key="2">
    <source>
        <dbReference type="Proteomes" id="UP000501128"/>
    </source>
</evidence>
<dbReference type="Proteomes" id="UP000501128">
    <property type="component" value="Chromosome"/>
</dbReference>
<proteinExistence type="predicted"/>
<evidence type="ECO:0000313" key="1">
    <source>
        <dbReference type="EMBL" id="QJD78553.1"/>
    </source>
</evidence>
<reference evidence="1 2" key="1">
    <citation type="submission" date="2020-04" db="EMBL/GenBank/DDBJ databases">
        <title>Genome sequencing of novel species.</title>
        <authorList>
            <person name="Heo J."/>
            <person name="Kim S.-J."/>
            <person name="Kim J.-S."/>
            <person name="Hong S.-B."/>
            <person name="Kwon S.-W."/>
        </authorList>
    </citation>
    <scope>NUCLEOTIDE SEQUENCE [LARGE SCALE GENOMIC DNA]</scope>
    <source>
        <strain evidence="1 2">CJU-R4</strain>
    </source>
</reference>
<protein>
    <submittedName>
        <fullName evidence="1">Uncharacterized protein</fullName>
    </submittedName>
</protein>
<keyword evidence="2" id="KW-1185">Reference proteome</keyword>